<dbReference type="KEGG" id="sazo:D1868_02335"/>
<dbReference type="InterPro" id="IPR021131">
    <property type="entry name" value="Ribosomal_uL15/eL18"/>
</dbReference>
<dbReference type="PANTHER" id="PTHR11721:SF3">
    <property type="entry name" value="LARGE RIBOSOMAL SUBUNIT PROTEIN UL15"/>
    <property type="match status" value="1"/>
</dbReference>
<dbReference type="AlphaFoldDB" id="A0A650CM63"/>
<reference evidence="9 10" key="1">
    <citation type="submission" date="2019-10" db="EMBL/GenBank/DDBJ databases">
        <title>Genome Sequences from Six Type Strain Members of the Archaeal Family Sulfolobaceae: Acidianus ambivalens, Acidianus infernus, Metallosphaera prunae, Stygiolobus azoricus, Sulfolobus metallicus, and Sulfurisphaera ohwakuensis.</title>
        <authorList>
            <person name="Counts J.A."/>
            <person name="Kelly R.M."/>
        </authorList>
    </citation>
    <scope>NUCLEOTIDE SEQUENCE [LARGE SCALE GENOMIC DNA]</scope>
    <source>
        <strain evidence="9 10">FC6</strain>
    </source>
</reference>
<dbReference type="OrthoDB" id="9418at2157"/>
<evidence type="ECO:0000313" key="9">
    <source>
        <dbReference type="EMBL" id="QGR18940.1"/>
    </source>
</evidence>
<sequence>MVVRKEKKSRKYRGYRTHGWGTKGQHRDRGAEGGRTVGMHKEKWSWLVKYGEGWYGKHGFRNPTSKVINSINLRKLQTLIDNGTIILTEENGKQVIDLEKYGYEKLLAGGSLTSKVVIKVKHATEKAVEKVKQLGGEIILTSKE</sequence>
<dbReference type="HAMAP" id="MF_01341">
    <property type="entry name" value="Ribosomal_uL15"/>
    <property type="match status" value="1"/>
</dbReference>
<evidence type="ECO:0000256" key="7">
    <source>
        <dbReference type="SAM" id="MobiDB-lite"/>
    </source>
</evidence>
<dbReference type="GO" id="GO:0019843">
    <property type="term" value="F:rRNA binding"/>
    <property type="evidence" value="ECO:0007669"/>
    <property type="project" value="UniProtKB-UniRule"/>
</dbReference>
<dbReference type="Pfam" id="PF00828">
    <property type="entry name" value="Ribosomal_L27A"/>
    <property type="match status" value="1"/>
</dbReference>
<comment type="similarity">
    <text evidence="1 5 6">Belongs to the universal ribosomal protein uL15 family.</text>
</comment>
<feature type="region of interest" description="Disordered" evidence="7">
    <location>
        <begin position="1"/>
        <end position="35"/>
    </location>
</feature>
<dbReference type="Gene3D" id="3.100.10.10">
    <property type="match status" value="1"/>
</dbReference>
<dbReference type="InterPro" id="IPR027386">
    <property type="entry name" value="Rbsml_uL15_N"/>
</dbReference>
<dbReference type="Gene3D" id="4.10.990.10">
    <property type="match status" value="1"/>
</dbReference>
<evidence type="ECO:0000256" key="4">
    <source>
        <dbReference type="ARBA" id="ARBA00035200"/>
    </source>
</evidence>
<dbReference type="InterPro" id="IPR036227">
    <property type="entry name" value="Ribosomal_uL15/eL18_sf"/>
</dbReference>
<keyword evidence="2 5" id="KW-0689">Ribosomal protein</keyword>
<evidence type="ECO:0000256" key="3">
    <source>
        <dbReference type="ARBA" id="ARBA00023274"/>
    </source>
</evidence>
<gene>
    <name evidence="5" type="primary">rpl15</name>
    <name evidence="9" type="ORF">D1868_02335</name>
</gene>
<accession>A0A650CM63</accession>
<feature type="domain" description="Large ribosomal subunit protein uL15/eL18" evidence="8">
    <location>
        <begin position="71"/>
        <end position="138"/>
    </location>
</feature>
<comment type="subunit">
    <text evidence="5">Part of the 50S ribosomal subunit.</text>
</comment>
<dbReference type="GO" id="GO:0006412">
    <property type="term" value="P:translation"/>
    <property type="evidence" value="ECO:0007669"/>
    <property type="project" value="UniProtKB-UniRule"/>
</dbReference>
<dbReference type="Proteomes" id="UP000423396">
    <property type="component" value="Chromosome"/>
</dbReference>
<dbReference type="GO" id="GO:0022625">
    <property type="term" value="C:cytosolic large ribosomal subunit"/>
    <property type="evidence" value="ECO:0007669"/>
    <property type="project" value="TreeGrafter"/>
</dbReference>
<dbReference type="GO" id="GO:0003735">
    <property type="term" value="F:structural constituent of ribosome"/>
    <property type="evidence" value="ECO:0007669"/>
    <property type="project" value="InterPro"/>
</dbReference>
<dbReference type="GeneID" id="42797874"/>
<keyword evidence="5" id="KW-0699">rRNA-binding</keyword>
<protein>
    <recommendedName>
        <fullName evidence="4 5">Large ribosomal subunit protein uL15</fullName>
    </recommendedName>
</protein>
<organism evidence="9 10">
    <name type="scientific">Stygiolobus azoricus</name>
    <dbReference type="NCBI Taxonomy" id="41675"/>
    <lineage>
        <taxon>Archaea</taxon>
        <taxon>Thermoproteota</taxon>
        <taxon>Thermoprotei</taxon>
        <taxon>Sulfolobales</taxon>
        <taxon>Sulfolobaceae</taxon>
        <taxon>Stygiolobus</taxon>
    </lineage>
</organism>
<dbReference type="InterPro" id="IPR030878">
    <property type="entry name" value="Ribosomal_uL15"/>
</dbReference>
<keyword evidence="5" id="KW-0694">RNA-binding</keyword>
<evidence type="ECO:0000256" key="1">
    <source>
        <dbReference type="ARBA" id="ARBA00007320"/>
    </source>
</evidence>
<dbReference type="SUPFAM" id="SSF52080">
    <property type="entry name" value="Ribosomal proteins L15p and L18e"/>
    <property type="match status" value="1"/>
</dbReference>
<keyword evidence="3 5" id="KW-0687">Ribonucleoprotein</keyword>
<evidence type="ECO:0000256" key="5">
    <source>
        <dbReference type="HAMAP-Rule" id="MF_01341"/>
    </source>
</evidence>
<dbReference type="PANTHER" id="PTHR11721">
    <property type="entry name" value="60S RIBOSOMAL PROTEIN L27A"/>
    <property type="match status" value="1"/>
</dbReference>
<evidence type="ECO:0000256" key="2">
    <source>
        <dbReference type="ARBA" id="ARBA00022980"/>
    </source>
</evidence>
<proteinExistence type="inferred from homology"/>
<name>A0A650CM63_9CREN</name>
<dbReference type="RefSeq" id="WP_156005169.1">
    <property type="nucleotide sequence ID" value="NZ_CP045483.1"/>
</dbReference>
<dbReference type="InterPro" id="IPR001196">
    <property type="entry name" value="Ribosomal_uL15_CS"/>
</dbReference>
<comment type="function">
    <text evidence="5">Binds to the 23S rRNA.</text>
</comment>
<dbReference type="EMBL" id="CP045483">
    <property type="protein sequence ID" value="QGR18940.1"/>
    <property type="molecule type" value="Genomic_DNA"/>
</dbReference>
<keyword evidence="10" id="KW-1185">Reference proteome</keyword>
<feature type="compositionally biased region" description="Basic residues" evidence="7">
    <location>
        <begin position="1"/>
        <end position="16"/>
    </location>
</feature>
<evidence type="ECO:0000259" key="8">
    <source>
        <dbReference type="Pfam" id="PF00828"/>
    </source>
</evidence>
<evidence type="ECO:0000313" key="10">
    <source>
        <dbReference type="Proteomes" id="UP000423396"/>
    </source>
</evidence>
<dbReference type="PROSITE" id="PS00475">
    <property type="entry name" value="RIBOSOMAL_L15"/>
    <property type="match status" value="1"/>
</dbReference>
<evidence type="ECO:0000256" key="6">
    <source>
        <dbReference type="RuleBase" id="RU003888"/>
    </source>
</evidence>